<reference evidence="2" key="1">
    <citation type="journal article" date="2021" name="Proc. Natl. Acad. Sci. U.S.A.">
        <title>A Catalog of Tens of Thousands of Viruses from Human Metagenomes Reveals Hidden Associations with Chronic Diseases.</title>
        <authorList>
            <person name="Tisza M.J."/>
            <person name="Buck C.B."/>
        </authorList>
    </citation>
    <scope>NUCLEOTIDE SEQUENCE</scope>
    <source>
        <strain evidence="2">Ctxqo3</strain>
    </source>
</reference>
<proteinExistence type="predicted"/>
<evidence type="ECO:0000313" key="2">
    <source>
        <dbReference type="EMBL" id="DAF56215.1"/>
    </source>
</evidence>
<sequence>MENEQKRKTYNDILIRDFDAAQLYWKFYVMPDKDEWIKKAQEYLKNKKELREKKKNDSDYDELKEKVSDAEKEIFSFKKNIEMSQKDDRYNYGGSISDSLMSRKQRAICKSSEIREGDKVDFSDLIINLKFPSDVRIPSGEKKKVFDEEKMEIVDSSEDEYKALITKKKLREMAYTDGITINGVHYVNFQRTSSKARTGSCLFIKEEYFETMNNWQNMGIPFEKMDKVDLVGSRSYTSLISSSIIGTLDIDPDSILLIDEITGEYTQECNVVDVENEHLIVNKKEYTQRTDLWDGQSLADESIFNEGKYVDRQRNEHSYSDKGFLLLRLHFFKSAAFNTKLQKYYKEKGITKVYDRFGTEFDAEKIKIVTTKNSCKIFKFTDIICEYLIPEEKKVTLHELEESEEVKAIKLEKERLVWEWYKDKLKADKEVFGVCKYEKKSKFGNSQQLWYQVLNSLNFSKDELSKLVADQIEEINLMKNHPAFFKRHLDMKPTNRAGKTMMLQLLSVNEDISRTKWYKDYLRAYINDMILKIKSGKIQIPNSDFAVLVANPFEMLRASTGEKVTSSILQDNEVWNSRYQDKEELFGFRSPHIATANCALLKNKKCDEWKWFNFTDRILIINLWGKGAFLSQIWNGSDTDSDQVFCGNNGILLQKVKETVESEKYLIPINGLSPDPDPKEYTDEQMAKVDAKLQNDLIGKICNYARDLQSIYWHLYNTGTEENKEKYLPQICDDICILEVLSNIAIDNAKRTYPVKVNMELEILKKRNYLEEEGIFFKNDALYVTKVGHKEHLYKETIKNIDTYLDHLRKAETEEEKAILNKHIEEELIVERNIRMKPDFTKNLKSKNRKKTSRNKDEYVKLESPMDHLISIIDENVKRAKRTKILSICDILDPVCKEKVDYNRVKRIIEIALEGKSDLGENQNEYNDKKKDLEKFVKKREGIIEEIIKDMRMERGKPRVITKSDINKLLHDAYDVRKNRDKRNKELVENKAGGLMIQWLYEAFPKEFISAIRENKGTVTQVYTVGRNVQPKPNEEVYSLYGKKYVIR</sequence>
<evidence type="ECO:0000256" key="1">
    <source>
        <dbReference type="SAM" id="Coils"/>
    </source>
</evidence>
<organism evidence="2">
    <name type="scientific">Podoviridae sp. ctxqo3</name>
    <dbReference type="NCBI Taxonomy" id="2827755"/>
    <lineage>
        <taxon>Viruses</taxon>
        <taxon>Duplodnaviria</taxon>
        <taxon>Heunggongvirae</taxon>
        <taxon>Uroviricota</taxon>
        <taxon>Caudoviricetes</taxon>
    </lineage>
</organism>
<feature type="coiled-coil region" evidence="1">
    <location>
        <begin position="33"/>
        <end position="80"/>
    </location>
</feature>
<keyword evidence="1" id="KW-0175">Coiled coil</keyword>
<name>A0A8S5SZT9_9CAUD</name>
<accession>A0A8S5SZT9</accession>
<protein>
    <submittedName>
        <fullName evidence="2">RNA dependent RNA polymerase</fullName>
    </submittedName>
</protein>
<dbReference type="EMBL" id="BK032710">
    <property type="protein sequence ID" value="DAF56215.1"/>
    <property type="molecule type" value="Genomic_DNA"/>
</dbReference>